<feature type="region of interest" description="Disordered" evidence="3">
    <location>
        <begin position="1271"/>
        <end position="1301"/>
    </location>
</feature>
<feature type="transmembrane region" description="Helical" evidence="4">
    <location>
        <begin position="721"/>
        <end position="742"/>
    </location>
</feature>
<feature type="compositionally biased region" description="Basic and acidic residues" evidence="3">
    <location>
        <begin position="1043"/>
        <end position="1052"/>
    </location>
</feature>
<dbReference type="InterPro" id="IPR001879">
    <property type="entry name" value="GPCR_2_extracellular_dom"/>
</dbReference>
<proteinExistence type="inferred from homology"/>
<evidence type="ECO:0000256" key="1">
    <source>
        <dbReference type="ARBA" id="ARBA00007343"/>
    </source>
</evidence>
<feature type="region of interest" description="Disordered" evidence="3">
    <location>
        <begin position="1091"/>
        <end position="1118"/>
    </location>
</feature>
<feature type="transmembrane region" description="Helical" evidence="4">
    <location>
        <begin position="824"/>
        <end position="844"/>
    </location>
</feature>
<evidence type="ECO:0000256" key="3">
    <source>
        <dbReference type="SAM" id="MobiDB-lite"/>
    </source>
</evidence>
<feature type="transmembrane region" description="Helical" evidence="4">
    <location>
        <begin position="939"/>
        <end position="960"/>
    </location>
</feature>
<keyword evidence="2" id="KW-0325">Glycoprotein</keyword>
<feature type="transmembrane region" description="Helical" evidence="4">
    <location>
        <begin position="754"/>
        <end position="776"/>
    </location>
</feature>
<evidence type="ECO:0000256" key="4">
    <source>
        <dbReference type="SAM" id="Phobius"/>
    </source>
</evidence>
<feature type="transmembrane region" description="Helical" evidence="4">
    <location>
        <begin position="914"/>
        <end position="933"/>
    </location>
</feature>
<feature type="non-terminal residue" evidence="7">
    <location>
        <position position="1301"/>
    </location>
</feature>
<dbReference type="Gene3D" id="4.10.1240.10">
    <property type="entry name" value="GPCR, family 2, extracellular hormone receptor domain"/>
    <property type="match status" value="1"/>
</dbReference>
<reference evidence="7" key="1">
    <citation type="journal article" date="2023" name="Insect Mol. Biol.">
        <title>Genome sequencing provides insights into the evolution of gene families encoding plant cell wall-degrading enzymes in longhorned beetles.</title>
        <authorList>
            <person name="Shin N.R."/>
            <person name="Okamura Y."/>
            <person name="Kirsch R."/>
            <person name="Pauchet Y."/>
        </authorList>
    </citation>
    <scope>NUCLEOTIDE SEQUENCE</scope>
    <source>
        <strain evidence="7">MMC_N1</strain>
    </source>
</reference>
<feature type="transmembrane region" description="Helical" evidence="4">
    <location>
        <begin position="864"/>
        <end position="885"/>
    </location>
</feature>
<feature type="domain" description="Ig-like" evidence="6">
    <location>
        <begin position="196"/>
        <end position="289"/>
    </location>
</feature>
<comment type="caution">
    <text evidence="7">The sequence shown here is derived from an EMBL/GenBank/DDBJ whole genome shotgun (WGS) entry which is preliminary data.</text>
</comment>
<feature type="transmembrane region" description="Helical" evidence="4">
    <location>
        <begin position="782"/>
        <end position="803"/>
    </location>
</feature>
<keyword evidence="8" id="KW-1185">Reference proteome</keyword>
<dbReference type="InterPro" id="IPR007110">
    <property type="entry name" value="Ig-like_dom"/>
</dbReference>
<keyword evidence="4" id="KW-0812">Transmembrane</keyword>
<evidence type="ECO:0000259" key="6">
    <source>
        <dbReference type="PROSITE" id="PS50835"/>
    </source>
</evidence>
<feature type="domain" description="G-protein coupled receptors family 2 profile 1" evidence="5">
    <location>
        <begin position="272"/>
        <end position="356"/>
    </location>
</feature>
<keyword evidence="4" id="KW-0472">Membrane</keyword>
<evidence type="ECO:0000259" key="5">
    <source>
        <dbReference type="PROSITE" id="PS50227"/>
    </source>
</evidence>
<accession>A0ABQ9K2K0</accession>
<dbReference type="SUPFAM" id="SSF48726">
    <property type="entry name" value="Immunoglobulin"/>
    <property type="match status" value="2"/>
</dbReference>
<dbReference type="PANTHER" id="PTHR45813">
    <property type="entry name" value="IG-LIKE DOMAIN-CONTAINING PROTEIN"/>
    <property type="match status" value="1"/>
</dbReference>
<dbReference type="Gene3D" id="2.60.40.10">
    <property type="entry name" value="Immunoglobulins"/>
    <property type="match status" value="2"/>
</dbReference>
<organism evidence="7 8">
    <name type="scientific">Molorchus minor</name>
    <dbReference type="NCBI Taxonomy" id="1323400"/>
    <lineage>
        <taxon>Eukaryota</taxon>
        <taxon>Metazoa</taxon>
        <taxon>Ecdysozoa</taxon>
        <taxon>Arthropoda</taxon>
        <taxon>Hexapoda</taxon>
        <taxon>Insecta</taxon>
        <taxon>Pterygota</taxon>
        <taxon>Neoptera</taxon>
        <taxon>Endopterygota</taxon>
        <taxon>Coleoptera</taxon>
        <taxon>Polyphaga</taxon>
        <taxon>Cucujiformia</taxon>
        <taxon>Chrysomeloidea</taxon>
        <taxon>Cerambycidae</taxon>
        <taxon>Lamiinae</taxon>
        <taxon>Monochamini</taxon>
        <taxon>Molorchus</taxon>
    </lineage>
</organism>
<dbReference type="InterPro" id="IPR051587">
    <property type="entry name" value="Adhesion_GPCR"/>
</dbReference>
<dbReference type="InterPro" id="IPR046338">
    <property type="entry name" value="GAIN_dom_sf"/>
</dbReference>
<dbReference type="PROSITE" id="PS50227">
    <property type="entry name" value="G_PROTEIN_RECEP_F2_3"/>
    <property type="match status" value="1"/>
</dbReference>
<dbReference type="SMART" id="SM00409">
    <property type="entry name" value="IG"/>
    <property type="match status" value="2"/>
</dbReference>
<dbReference type="PROSITE" id="PS50835">
    <property type="entry name" value="IG_LIKE"/>
    <property type="match status" value="2"/>
</dbReference>
<sequence length="1301" mass="147568">MGFSLGFRISFHFSPLCAICHIKECRLLFTCTSEYFRVHFRRFMSGADVTFHVYGPKKDEKRLRSILNKWSDRGYVGNMTIAERDTSLRSTLSLQSLAINQPGIIRENDEFILSCVARGSPTMIFRWFKGGIFINVTSTSHKWIKLIKDPHVADQYTALLAIERTHSHDEGIFSCQVEDFGMQQCAYKQVKVGRRPLVKIVPMSLTVRKGENFTIKCITLEENRSFNGKYTYSWTKNKVLLPVRTDSEKYEVLYPSGTILQVFNAEKDVQYSCLVQDESTSTEQDVSVNVVDREGVYTCPGESFLDMPWPETAPDTDSILDCPTNYTGVARRYCALRDGRRPAWGLPNFSECTHYELQDVYLKEAVTIIYFRTEVGVGYYVFREVLECSRHTKAEAALFDRSRLNQEIPAKFQALEFQQLQLGYAATTPEDTLYGFLNYLQNRHTQKMLPGEGARILTLIQEVIDYIKKIKALYRPMYNITISVFSIIDQILSCQNSLTKPSEVRLLHNLFIDHFTTTGLALIGQNKTDTIHLSWNTVDLTLMDITQNPGDYFHIPNHTPESHPEYRNWVSVHFSGTKNGNQLMQRTKLVAGVVFRNMSAFLPPRLFLRIKDGSELEYELYSQIISVLPLPELFDMHPIAIDFKHELYNNLNWSNEDAWSVKCAYADPSTFTYTWDIYSCYTEKISDMKTRCLCPKSGIYALLLTLASPKAASDDNNPESYILIVGCSICMILALFTTVCLATSGWILRRSCLVVLKLQCSVSIFAIGLLFTLAIVTCPSQAYFMAFITTLEAFFLLGMSSHLSKLLIIFTELTQLPKPMASQYIIVGIISGVTIITVFGSHLAHRTMDINPESWWMINGTLSFNIFVTVTAIITILFIFIYIIVMRKLQELIVIHEKYTKPIKKRVALLRRSGYLFFSVTLLSVSSIVYINYPKKLWSIYQFSIYNTVMGLVLLVCYVVKAETKFRNMFVNQQKTTSEDKFFSIDSTSSPLNCKLFKTLAKIPFPQSKIIDFLVSIGQTPGFTSLSKDNYISFLTKQHAEVDNEGGPHVKPDNQQFSLRGGECPKSATISKSQSITATFESCLHTSTSFCDSHRDSPASPQREKSQPPLEHYNSSPQTFRKYATVRSTFTQSPDILASKVCVELDLVASSLQSSNKIQSITSNEPPRRIMFPPKLVITPDDAISKILESETVVVQPVRERTQPDGHDETVTTETVETDEKVAKSVDEETLVPSGSTVVGDDNLEGMLNSISHDLDYLLNRSDEIVMEVSTHRRVSKPPGASVKHKIPEELVKDEATNIPE</sequence>
<dbReference type="InterPro" id="IPR003599">
    <property type="entry name" value="Ig_sub"/>
</dbReference>
<name>A0ABQ9K2K0_9CUCU</name>
<feature type="region of interest" description="Disordered" evidence="3">
    <location>
        <begin position="1043"/>
        <end position="1065"/>
    </location>
</feature>
<protein>
    <submittedName>
        <fullName evidence="7">Uncharacterized protein</fullName>
    </submittedName>
</protein>
<dbReference type="PANTHER" id="PTHR45813:SF8">
    <property type="entry name" value="IG-LIKE DOMAIN-CONTAINING PROTEIN"/>
    <property type="match status" value="1"/>
</dbReference>
<feature type="compositionally biased region" description="Basic and acidic residues" evidence="3">
    <location>
        <begin position="1286"/>
        <end position="1301"/>
    </location>
</feature>
<evidence type="ECO:0000256" key="2">
    <source>
        <dbReference type="ARBA" id="ARBA00023180"/>
    </source>
</evidence>
<dbReference type="InterPro" id="IPR013783">
    <property type="entry name" value="Ig-like_fold"/>
</dbReference>
<evidence type="ECO:0000313" key="8">
    <source>
        <dbReference type="Proteomes" id="UP001162164"/>
    </source>
</evidence>
<dbReference type="CDD" id="cd00096">
    <property type="entry name" value="Ig"/>
    <property type="match status" value="1"/>
</dbReference>
<dbReference type="Gene3D" id="2.60.220.50">
    <property type="match status" value="1"/>
</dbReference>
<feature type="compositionally biased region" description="Basic and acidic residues" evidence="3">
    <location>
        <begin position="1092"/>
        <end position="1106"/>
    </location>
</feature>
<dbReference type="Proteomes" id="UP001162164">
    <property type="component" value="Unassembled WGS sequence"/>
</dbReference>
<dbReference type="EMBL" id="JAPWTJ010000025">
    <property type="protein sequence ID" value="KAJ8984858.1"/>
    <property type="molecule type" value="Genomic_DNA"/>
</dbReference>
<keyword evidence="4" id="KW-1133">Transmembrane helix</keyword>
<dbReference type="InterPro" id="IPR036179">
    <property type="entry name" value="Ig-like_dom_sf"/>
</dbReference>
<evidence type="ECO:0000313" key="7">
    <source>
        <dbReference type="EMBL" id="KAJ8984858.1"/>
    </source>
</evidence>
<comment type="similarity">
    <text evidence="1">Belongs to the G-protein coupled receptor 2 family. Adhesion G-protein coupled receptor (ADGR) subfamily.</text>
</comment>
<feature type="domain" description="Ig-like" evidence="6">
    <location>
        <begin position="105"/>
        <end position="193"/>
    </location>
</feature>
<dbReference type="InterPro" id="IPR036445">
    <property type="entry name" value="GPCR_2_extracell_dom_sf"/>
</dbReference>
<gene>
    <name evidence="7" type="ORF">NQ317_013059</name>
</gene>